<reference evidence="3" key="1">
    <citation type="submission" date="2016-06" db="EMBL/GenBank/DDBJ databases">
        <title>Complete genome sequence of Actinoalloteichus fjordicus DSM 46855 (=ADI127-17), type strain of the new species Actinoalloteichus fjordicus.</title>
        <authorList>
            <person name="Ruckert C."/>
            <person name="Nouioui I."/>
            <person name="Willmese J."/>
            <person name="van Wezel G."/>
            <person name="Klenk H.-P."/>
            <person name="Kalinowski J."/>
            <person name="Zotchev S.B."/>
        </authorList>
    </citation>
    <scope>NUCLEOTIDE SEQUENCE [LARGE SCALE GENOMIC DNA]</scope>
    <source>
        <strain evidence="3">ADI127-7</strain>
    </source>
</reference>
<evidence type="ECO:0000313" key="3">
    <source>
        <dbReference type="Proteomes" id="UP000185511"/>
    </source>
</evidence>
<dbReference type="KEGG" id="acad:UA74_26265"/>
<gene>
    <name evidence="2" type="ORF">UA74_26265</name>
</gene>
<feature type="transmembrane region" description="Helical" evidence="1">
    <location>
        <begin position="185"/>
        <end position="205"/>
    </location>
</feature>
<dbReference type="GO" id="GO:0140359">
    <property type="term" value="F:ABC-type transporter activity"/>
    <property type="evidence" value="ECO:0007669"/>
    <property type="project" value="InterPro"/>
</dbReference>
<proteinExistence type="predicted"/>
<feature type="transmembrane region" description="Helical" evidence="1">
    <location>
        <begin position="117"/>
        <end position="141"/>
    </location>
</feature>
<accession>A0AAC9PUJ6</accession>
<keyword evidence="1" id="KW-0472">Membrane</keyword>
<feature type="transmembrane region" description="Helical" evidence="1">
    <location>
        <begin position="153"/>
        <end position="178"/>
    </location>
</feature>
<feature type="transmembrane region" description="Helical" evidence="1">
    <location>
        <begin position="21"/>
        <end position="45"/>
    </location>
</feature>
<dbReference type="RefSeq" id="WP_075742641.1">
    <property type="nucleotide sequence ID" value="NZ_CP016076.1"/>
</dbReference>
<feature type="transmembrane region" description="Helical" evidence="1">
    <location>
        <begin position="267"/>
        <end position="288"/>
    </location>
</feature>
<keyword evidence="1" id="KW-0812">Transmembrane</keyword>
<dbReference type="AlphaFoldDB" id="A0AAC9PUJ6"/>
<feature type="transmembrane region" description="Helical" evidence="1">
    <location>
        <begin position="65"/>
        <end position="88"/>
    </location>
</feature>
<evidence type="ECO:0000256" key="1">
    <source>
        <dbReference type="SAM" id="Phobius"/>
    </source>
</evidence>
<protein>
    <submittedName>
        <fullName evidence="2">ABC-2 family transporter protein</fullName>
    </submittedName>
</protein>
<name>A0AAC9PUJ6_9PSEU</name>
<keyword evidence="1" id="KW-1133">Transmembrane helix</keyword>
<dbReference type="EMBL" id="CP016076">
    <property type="protein sequence ID" value="APU17258.1"/>
    <property type="molecule type" value="Genomic_DNA"/>
</dbReference>
<keyword evidence="3" id="KW-1185">Reference proteome</keyword>
<dbReference type="GO" id="GO:0005886">
    <property type="term" value="C:plasma membrane"/>
    <property type="evidence" value="ECO:0007669"/>
    <property type="project" value="UniProtKB-SubCell"/>
</dbReference>
<organism evidence="2 3">
    <name type="scientific">Actinoalloteichus fjordicus</name>
    <dbReference type="NCBI Taxonomy" id="1612552"/>
    <lineage>
        <taxon>Bacteria</taxon>
        <taxon>Bacillati</taxon>
        <taxon>Actinomycetota</taxon>
        <taxon>Actinomycetes</taxon>
        <taxon>Pseudonocardiales</taxon>
        <taxon>Pseudonocardiaceae</taxon>
        <taxon>Actinoalloteichus</taxon>
    </lineage>
</organism>
<evidence type="ECO:0000313" key="2">
    <source>
        <dbReference type="EMBL" id="APU17258.1"/>
    </source>
</evidence>
<dbReference type="Proteomes" id="UP000185511">
    <property type="component" value="Chromosome"/>
</dbReference>
<sequence length="295" mass="30858">MNRLIQSEIRKIFTTNLWWGLLIPAGLLCFLLSLLGGTAGSMFGSALTTEVPEAELEGISGFTSLFTSMTFTTGLVATGLFAGIFGALGMAGEFRHKTITTTFLVSDSRSLVLTAKVIVYAAMGALYGLTSVILGSLGAGIGSGFRDFPDIGVWLLISLVAVVVMALWAVLGLGLGALMTNQAGVVLTLVLVVLLGEGLIATLFAEMGVDGVANYLPGGSASALLFGLAISLSLQQLFASVPEAGDMDQLNSEVPEAQAFTDMASQWWVSGLVFVVWCAVFLLLGMLANNRRDVS</sequence>